<feature type="non-terminal residue" evidence="1">
    <location>
        <position position="83"/>
    </location>
</feature>
<dbReference type="Proteomes" id="UP000789920">
    <property type="component" value="Unassembled WGS sequence"/>
</dbReference>
<gene>
    <name evidence="1" type="ORF">RPERSI_LOCUS25378</name>
</gene>
<protein>
    <submittedName>
        <fullName evidence="1">6322_t:CDS:1</fullName>
    </submittedName>
</protein>
<accession>A0ACA9S0A8</accession>
<keyword evidence="2" id="KW-1185">Reference proteome</keyword>
<dbReference type="EMBL" id="CAJVQC010083782">
    <property type="protein sequence ID" value="CAG8820547.1"/>
    <property type="molecule type" value="Genomic_DNA"/>
</dbReference>
<evidence type="ECO:0000313" key="2">
    <source>
        <dbReference type="Proteomes" id="UP000789920"/>
    </source>
</evidence>
<name>A0ACA9S0A8_9GLOM</name>
<reference evidence="1" key="1">
    <citation type="submission" date="2021-06" db="EMBL/GenBank/DDBJ databases">
        <authorList>
            <person name="Kallberg Y."/>
            <person name="Tangrot J."/>
            <person name="Rosling A."/>
        </authorList>
    </citation>
    <scope>NUCLEOTIDE SEQUENCE</scope>
    <source>
        <strain evidence="1">MA461A</strain>
    </source>
</reference>
<evidence type="ECO:0000313" key="1">
    <source>
        <dbReference type="EMBL" id="CAG8820547.1"/>
    </source>
</evidence>
<comment type="caution">
    <text evidence="1">The sequence shown here is derived from an EMBL/GenBank/DDBJ whole genome shotgun (WGS) entry which is preliminary data.</text>
</comment>
<proteinExistence type="predicted"/>
<sequence length="83" mass="10030">MEGLYYDPWKNMYSRKVKPVNIVSKVKTKMKEAKMFIVTLLKDFDKKEHNDPDNKNPPHEEKLQPDIEPKKDNRKTIRHYQKS</sequence>
<organism evidence="1 2">
    <name type="scientific">Racocetra persica</name>
    <dbReference type="NCBI Taxonomy" id="160502"/>
    <lineage>
        <taxon>Eukaryota</taxon>
        <taxon>Fungi</taxon>
        <taxon>Fungi incertae sedis</taxon>
        <taxon>Mucoromycota</taxon>
        <taxon>Glomeromycotina</taxon>
        <taxon>Glomeromycetes</taxon>
        <taxon>Diversisporales</taxon>
        <taxon>Gigasporaceae</taxon>
        <taxon>Racocetra</taxon>
    </lineage>
</organism>